<dbReference type="PROSITE" id="PS00105">
    <property type="entry name" value="AA_TRANSFER_CLASS_1"/>
    <property type="match status" value="1"/>
</dbReference>
<dbReference type="InterPro" id="IPR004839">
    <property type="entry name" value="Aminotransferase_I/II_large"/>
</dbReference>
<dbReference type="SUPFAM" id="SSF53383">
    <property type="entry name" value="PLP-dependent transferases"/>
    <property type="match status" value="1"/>
</dbReference>
<dbReference type="InterPro" id="IPR015421">
    <property type="entry name" value="PyrdxlP-dep_Trfase_major"/>
</dbReference>
<gene>
    <name evidence="4" type="ORF">g.59</name>
</gene>
<evidence type="ECO:0000259" key="3">
    <source>
        <dbReference type="Pfam" id="PF00155"/>
    </source>
</evidence>
<organism evidence="4">
    <name type="scientific">Auxenochlorella protothecoides</name>
    <name type="common">Green microalga</name>
    <name type="synonym">Chlorella protothecoides</name>
    <dbReference type="NCBI Taxonomy" id="3075"/>
    <lineage>
        <taxon>Eukaryota</taxon>
        <taxon>Viridiplantae</taxon>
        <taxon>Chlorophyta</taxon>
        <taxon>core chlorophytes</taxon>
        <taxon>Trebouxiophyceae</taxon>
        <taxon>Chlorellales</taxon>
        <taxon>Chlorellaceae</taxon>
        <taxon>Auxenochlorella</taxon>
    </lineage>
</organism>
<sequence length="387" mass="42581">MPQPLRPFGLERYLAPREFKCIHPICVSDTETWKLSELLEHADADTLARWNDLGLGYTTTQGLEVLREEIAARHFTKTGKDDMLLDAPGDAMYVAMRALLRPGDHVICTFPGYQSLYETALSIGCEVTHWEAQETAEGVPVFDPASLLTLVRPATRMITVNFPHNPTGFLPSHEEWARVVAAASGVGAYLFADEMYRGLEAEAADRLVPAADAYERGISLGGLSKSVGLPGLRIGWLACRDPEVIKRALEVKDFTTICSSAPSEILALAALRRWDLLMHRQLGILRTNAAALCRFGERWARLLGVYATRGGTIAFPKVLVPGLSVDALADGLLEEEGALIMPGSVYEAPQHAQRLRLGFGRANFPEGLAAFDRYLERHYGEYAVVSE</sequence>
<proteinExistence type="inferred from homology"/>
<dbReference type="PANTHER" id="PTHR43510:SF1">
    <property type="entry name" value="AMINOTRANSFERASE FUNCTION, HYPOTHETICAL (EUROFUNG)"/>
    <property type="match status" value="1"/>
</dbReference>
<dbReference type="Pfam" id="PF00155">
    <property type="entry name" value="Aminotran_1_2"/>
    <property type="match status" value="1"/>
</dbReference>
<dbReference type="CDD" id="cd00609">
    <property type="entry name" value="AAT_like"/>
    <property type="match status" value="1"/>
</dbReference>
<keyword evidence="2" id="KW-0663">Pyridoxal phosphate</keyword>
<accession>A0A1D1ZVF8</accession>
<evidence type="ECO:0000256" key="2">
    <source>
        <dbReference type="ARBA" id="ARBA00022898"/>
    </source>
</evidence>
<dbReference type="InterPro" id="IPR015424">
    <property type="entry name" value="PyrdxlP-dep_Trfase"/>
</dbReference>
<dbReference type="PANTHER" id="PTHR43510">
    <property type="entry name" value="AMINOTRANSFERASE FUNCTION, HYPOTHETICAL (EUROFUNG)"/>
    <property type="match status" value="1"/>
</dbReference>
<dbReference type="GO" id="GO:0030170">
    <property type="term" value="F:pyridoxal phosphate binding"/>
    <property type="evidence" value="ECO:0007669"/>
    <property type="project" value="InterPro"/>
</dbReference>
<dbReference type="Gene3D" id="3.40.640.10">
    <property type="entry name" value="Type I PLP-dependent aspartate aminotransferase-like (Major domain)"/>
    <property type="match status" value="1"/>
</dbReference>
<dbReference type="InterPro" id="IPR015422">
    <property type="entry name" value="PyrdxlP-dep_Trfase_small"/>
</dbReference>
<dbReference type="EMBL" id="GDKF01007703">
    <property type="protein sequence ID" value="JAT70919.1"/>
    <property type="molecule type" value="Transcribed_RNA"/>
</dbReference>
<dbReference type="Gene3D" id="3.90.1150.10">
    <property type="entry name" value="Aspartate Aminotransferase, domain 1"/>
    <property type="match status" value="1"/>
</dbReference>
<name>A0A1D1ZVF8_AUXPR</name>
<reference evidence="4" key="1">
    <citation type="submission" date="2015-08" db="EMBL/GenBank/DDBJ databases">
        <authorList>
            <person name="Babu N.S."/>
            <person name="Beckwith C.J."/>
            <person name="Beseler K.G."/>
            <person name="Brison A."/>
            <person name="Carone J.V."/>
            <person name="Caskin T.P."/>
            <person name="Diamond M."/>
            <person name="Durham M.E."/>
            <person name="Foxe J.M."/>
            <person name="Go M."/>
            <person name="Henderson B.A."/>
            <person name="Jones I.B."/>
            <person name="McGettigan J.A."/>
            <person name="Micheletti S.J."/>
            <person name="Nasrallah M.E."/>
            <person name="Ortiz D."/>
            <person name="Piller C.R."/>
            <person name="Privatt S.R."/>
            <person name="Schneider S.L."/>
            <person name="Sharp S."/>
            <person name="Smith T.C."/>
            <person name="Stanton J.D."/>
            <person name="Ullery H.E."/>
            <person name="Wilson R.J."/>
            <person name="Serrano M.G."/>
            <person name="Buck G."/>
            <person name="Lee V."/>
            <person name="Wang Y."/>
            <person name="Carvalho R."/>
            <person name="Voegtly L."/>
            <person name="Shi R."/>
            <person name="Duckworth R."/>
            <person name="Johnson A."/>
            <person name="Loviza R."/>
            <person name="Walstead R."/>
            <person name="Shah Z."/>
            <person name="Kiflezghi M."/>
            <person name="Wade K."/>
            <person name="Ball S.L."/>
            <person name="Bradley K.W."/>
            <person name="Asai D.J."/>
            <person name="Bowman C.A."/>
            <person name="Russell D.A."/>
            <person name="Pope W.H."/>
            <person name="Jacobs-Sera D."/>
            <person name="Hendrix R.W."/>
            <person name="Hatfull G.F."/>
        </authorList>
    </citation>
    <scope>NUCLEOTIDE SEQUENCE</scope>
</reference>
<comment type="similarity">
    <text evidence="1">Belongs to the class-I pyridoxal-phosphate-dependent aminotransferase family.</text>
</comment>
<feature type="domain" description="Aminotransferase class I/classII large" evidence="3">
    <location>
        <begin position="56"/>
        <end position="359"/>
    </location>
</feature>
<protein>
    <recommendedName>
        <fullName evidence="3">Aminotransferase class I/classII large domain-containing protein</fullName>
    </recommendedName>
</protein>
<dbReference type="AlphaFoldDB" id="A0A1D1ZVF8"/>
<evidence type="ECO:0000313" key="4">
    <source>
        <dbReference type="EMBL" id="JAT70919.1"/>
    </source>
</evidence>
<evidence type="ECO:0000256" key="1">
    <source>
        <dbReference type="ARBA" id="ARBA00007441"/>
    </source>
</evidence>
<dbReference type="InterPro" id="IPR004838">
    <property type="entry name" value="NHTrfase_class1_PyrdxlP-BS"/>
</dbReference>
<dbReference type="GO" id="GO:0003824">
    <property type="term" value="F:catalytic activity"/>
    <property type="evidence" value="ECO:0007669"/>
    <property type="project" value="InterPro"/>
</dbReference>